<comment type="caution">
    <text evidence="1">The sequence shown here is derived from an EMBL/GenBank/DDBJ whole genome shotgun (WGS) entry which is preliminary data.</text>
</comment>
<keyword evidence="2" id="KW-1185">Reference proteome</keyword>
<dbReference type="OrthoDB" id="9801358at2"/>
<evidence type="ECO:0000313" key="2">
    <source>
        <dbReference type="Proteomes" id="UP000287336"/>
    </source>
</evidence>
<dbReference type="RefSeq" id="WP_126942850.1">
    <property type="nucleotide sequence ID" value="NZ_RZHG01000003.1"/>
</dbReference>
<evidence type="ECO:0000313" key="1">
    <source>
        <dbReference type="EMBL" id="RUR33923.1"/>
    </source>
</evidence>
<dbReference type="Proteomes" id="UP000287336">
    <property type="component" value="Unassembled WGS sequence"/>
</dbReference>
<dbReference type="EMBL" id="RZHG01000003">
    <property type="protein sequence ID" value="RUR33923.1"/>
    <property type="molecule type" value="Genomic_DNA"/>
</dbReference>
<dbReference type="InterPro" id="IPR010712">
    <property type="entry name" value="Arsenical-R_ArsD"/>
</dbReference>
<dbReference type="GO" id="GO:0046685">
    <property type="term" value="P:response to arsenic-containing substance"/>
    <property type="evidence" value="ECO:0007669"/>
    <property type="project" value="InterPro"/>
</dbReference>
<name>A0A433KW57_9GAMM</name>
<reference evidence="1 2" key="1">
    <citation type="submission" date="2018-12" db="EMBL/GenBank/DDBJ databases">
        <title>three novel Halomonas strain isolated from plants.</title>
        <authorList>
            <person name="Sun C."/>
        </authorList>
    </citation>
    <scope>NUCLEOTIDE SEQUENCE [LARGE SCALE GENOMIC DNA]</scope>
    <source>
        <strain evidence="1 2">DSM 19434</strain>
    </source>
</reference>
<sequence length="57" mass="6293">MTTITVYDPPMCCATGVCGADVDQQLITFAADLDWLKSQGVTVRLIQHEKLLLLRVT</sequence>
<accession>A0A433KW57</accession>
<protein>
    <submittedName>
        <fullName evidence="1">Arsenic metallochaperone ArsD family protein</fullName>
    </submittedName>
</protein>
<dbReference type="Pfam" id="PF06953">
    <property type="entry name" value="ArsD"/>
    <property type="match status" value="1"/>
</dbReference>
<organism evidence="1 2">
    <name type="scientific">Vreelandella andesensis</name>
    <dbReference type="NCBI Taxonomy" id="447567"/>
    <lineage>
        <taxon>Bacteria</taxon>
        <taxon>Pseudomonadati</taxon>
        <taxon>Pseudomonadota</taxon>
        <taxon>Gammaproteobacteria</taxon>
        <taxon>Oceanospirillales</taxon>
        <taxon>Halomonadaceae</taxon>
        <taxon>Vreelandella</taxon>
    </lineage>
</organism>
<dbReference type="GO" id="GO:0045892">
    <property type="term" value="P:negative regulation of DNA-templated transcription"/>
    <property type="evidence" value="ECO:0007669"/>
    <property type="project" value="InterPro"/>
</dbReference>
<proteinExistence type="predicted"/>
<dbReference type="Gene3D" id="3.40.30.10">
    <property type="entry name" value="Glutaredoxin"/>
    <property type="match status" value="1"/>
</dbReference>
<gene>
    <name evidence="1" type="primary">arsD</name>
    <name evidence="1" type="ORF">ELY33_01415</name>
</gene>
<dbReference type="GO" id="GO:0003677">
    <property type="term" value="F:DNA binding"/>
    <property type="evidence" value="ECO:0007669"/>
    <property type="project" value="InterPro"/>
</dbReference>
<dbReference type="AlphaFoldDB" id="A0A433KW57"/>